<dbReference type="InterPro" id="IPR011250">
    <property type="entry name" value="OMP/PagP_B-barrel"/>
</dbReference>
<evidence type="ECO:0000313" key="2">
    <source>
        <dbReference type="EMBL" id="CRL09904.1"/>
    </source>
</evidence>
<keyword evidence="3" id="KW-1185">Reference proteome</keyword>
<evidence type="ECO:0000313" key="3">
    <source>
        <dbReference type="Proteomes" id="UP000043764"/>
    </source>
</evidence>
<accession>A0A0H5CYN5</accession>
<dbReference type="SUPFAM" id="SSF56925">
    <property type="entry name" value="OMPA-like"/>
    <property type="match status" value="1"/>
</dbReference>
<dbReference type="RefSeq" id="WP_050672609.1">
    <property type="nucleotide sequence ID" value="NZ_CVRL01000007.1"/>
</dbReference>
<organism evidence="2 3">
    <name type="scientific">Phaeobacter italicus</name>
    <dbReference type="NCBI Taxonomy" id="481446"/>
    <lineage>
        <taxon>Bacteria</taxon>
        <taxon>Pseudomonadati</taxon>
        <taxon>Pseudomonadota</taxon>
        <taxon>Alphaproteobacteria</taxon>
        <taxon>Rhodobacterales</taxon>
        <taxon>Roseobacteraceae</taxon>
        <taxon>Phaeobacter</taxon>
    </lineage>
</organism>
<evidence type="ECO:0000256" key="1">
    <source>
        <dbReference type="SAM" id="SignalP"/>
    </source>
</evidence>
<dbReference type="Proteomes" id="UP000043764">
    <property type="component" value="Unassembled WGS sequence"/>
</dbReference>
<name>A0A0H5CYN5_9RHOB</name>
<dbReference type="STRING" id="481446.NIT7645_01394"/>
<protein>
    <recommendedName>
        <fullName evidence="4">Outer membrane protein beta-barrel domain-containing protein</fullName>
    </recommendedName>
</protein>
<feature type="signal peptide" evidence="1">
    <location>
        <begin position="1"/>
        <end position="26"/>
    </location>
</feature>
<gene>
    <name evidence="2" type="ORF">NIT7321_00741</name>
</gene>
<dbReference type="AlphaFoldDB" id="A0A0H5CYN5"/>
<sequence length="167" mass="17498">MGRFLRVAAASLVSSGVILTSPSVQAGDWGRFIIGGAQAPVGQQQGIGATPGQSFHLEYDHDFGRLVIGGDLAVDGGPGSSVEDTVPELRLRAGYDLGDTLGYVTVGTETQGEPGEREERAVVGVGLTYSLNRALRLSGEYLHETDRSARPDTTGGDRISLTASFSF</sequence>
<keyword evidence="1" id="KW-0732">Signal</keyword>
<dbReference type="EMBL" id="CVRL01000007">
    <property type="protein sequence ID" value="CRL09904.1"/>
    <property type="molecule type" value="Genomic_DNA"/>
</dbReference>
<feature type="chain" id="PRO_5005217966" description="Outer membrane protein beta-barrel domain-containing protein" evidence="1">
    <location>
        <begin position="27"/>
        <end position="167"/>
    </location>
</feature>
<evidence type="ECO:0008006" key="4">
    <source>
        <dbReference type="Google" id="ProtNLM"/>
    </source>
</evidence>
<proteinExistence type="predicted"/>
<reference evidence="3" key="1">
    <citation type="submission" date="2015-05" db="EMBL/GenBank/DDBJ databases">
        <authorList>
            <person name="Rodrigo-Torres Lidia"/>
            <person name="Arahal R.David."/>
        </authorList>
    </citation>
    <scope>NUCLEOTIDE SEQUENCE [LARGE SCALE GENOMIC DNA]</scope>
    <source>
        <strain evidence="3">CECT 7321</strain>
    </source>
</reference>